<dbReference type="InterPro" id="IPR020084">
    <property type="entry name" value="NUDIX_hydrolase_CS"/>
</dbReference>
<feature type="domain" description="Nudix hydrolase" evidence="4">
    <location>
        <begin position="12"/>
        <end position="146"/>
    </location>
</feature>
<dbReference type="CDD" id="cd04688">
    <property type="entry name" value="NUDIX_Hydrolase"/>
    <property type="match status" value="1"/>
</dbReference>
<dbReference type="InterPro" id="IPR020476">
    <property type="entry name" value="Nudix_hydrolase"/>
</dbReference>
<organism evidence="5 6">
    <name type="scientific">Halobacillus mangrovi</name>
    <dbReference type="NCBI Taxonomy" id="402384"/>
    <lineage>
        <taxon>Bacteria</taxon>
        <taxon>Bacillati</taxon>
        <taxon>Bacillota</taxon>
        <taxon>Bacilli</taxon>
        <taxon>Bacillales</taxon>
        <taxon>Bacillaceae</taxon>
        <taxon>Halobacillus</taxon>
    </lineage>
</organism>
<evidence type="ECO:0000259" key="4">
    <source>
        <dbReference type="PROSITE" id="PS51462"/>
    </source>
</evidence>
<dbReference type="Proteomes" id="UP000192527">
    <property type="component" value="Chromosome"/>
</dbReference>
<dbReference type="PANTHER" id="PTHR43046">
    <property type="entry name" value="GDP-MANNOSE MANNOSYL HYDROLASE"/>
    <property type="match status" value="1"/>
</dbReference>
<keyword evidence="6" id="KW-1185">Reference proteome</keyword>
<evidence type="ECO:0000256" key="1">
    <source>
        <dbReference type="ARBA" id="ARBA00001946"/>
    </source>
</evidence>
<comment type="cofactor">
    <cofactor evidence="1">
        <name>Mg(2+)</name>
        <dbReference type="ChEBI" id="CHEBI:18420"/>
    </cofactor>
</comment>
<dbReference type="SUPFAM" id="SSF55811">
    <property type="entry name" value="Nudix"/>
    <property type="match status" value="1"/>
</dbReference>
<comment type="similarity">
    <text evidence="3">Belongs to the Nudix hydrolase family.</text>
</comment>
<keyword evidence="2 3" id="KW-0378">Hydrolase</keyword>
<dbReference type="PROSITE" id="PS51462">
    <property type="entry name" value="NUDIX"/>
    <property type="match status" value="1"/>
</dbReference>
<evidence type="ECO:0000313" key="6">
    <source>
        <dbReference type="Proteomes" id="UP000192527"/>
    </source>
</evidence>
<dbReference type="Gene3D" id="3.90.79.10">
    <property type="entry name" value="Nucleoside Triphosphate Pyrophosphohydrolase"/>
    <property type="match status" value="1"/>
</dbReference>
<sequence>MYMDVRFEARETRFNYRSAGILIEEGHVLFHKQKGDAYWALPGGGIEIGEKSEDTIIREMKEELGYEVEVIQSLWVAENFFTYHQNDFHELGFYYLLHTNESHLQSGPFYGLEGERLIYQWLPIEALEDYHLQPSFLSKRLQDLPDQIEHVIVEMHE</sequence>
<gene>
    <name evidence="5" type="ORF">HM131_01470</name>
</gene>
<dbReference type="OrthoDB" id="9804442at2"/>
<proteinExistence type="inferred from homology"/>
<accession>A0A1W5ZQL7</accession>
<protein>
    <submittedName>
        <fullName evidence="5">NUDIX hydrolase</fullName>
    </submittedName>
</protein>
<dbReference type="STRING" id="402384.HM131_01470"/>
<dbReference type="InterPro" id="IPR015797">
    <property type="entry name" value="NUDIX_hydrolase-like_dom_sf"/>
</dbReference>
<evidence type="ECO:0000256" key="2">
    <source>
        <dbReference type="ARBA" id="ARBA00022801"/>
    </source>
</evidence>
<dbReference type="AlphaFoldDB" id="A0A1W5ZQL7"/>
<dbReference type="PROSITE" id="PS00893">
    <property type="entry name" value="NUDIX_BOX"/>
    <property type="match status" value="1"/>
</dbReference>
<dbReference type="Pfam" id="PF00293">
    <property type="entry name" value="NUDIX"/>
    <property type="match status" value="1"/>
</dbReference>
<dbReference type="KEGG" id="hmn:HM131_01470"/>
<name>A0A1W5ZQL7_9BACI</name>
<evidence type="ECO:0000256" key="3">
    <source>
        <dbReference type="RuleBase" id="RU003476"/>
    </source>
</evidence>
<evidence type="ECO:0000313" key="5">
    <source>
        <dbReference type="EMBL" id="ARI75572.1"/>
    </source>
</evidence>
<dbReference type="EMBL" id="CP020772">
    <property type="protein sequence ID" value="ARI75572.1"/>
    <property type="molecule type" value="Genomic_DNA"/>
</dbReference>
<dbReference type="GO" id="GO:0016787">
    <property type="term" value="F:hydrolase activity"/>
    <property type="evidence" value="ECO:0007669"/>
    <property type="project" value="UniProtKB-KW"/>
</dbReference>
<dbReference type="PRINTS" id="PR00502">
    <property type="entry name" value="NUDIXFAMILY"/>
</dbReference>
<reference evidence="5 6" key="1">
    <citation type="submission" date="2017-04" db="EMBL/GenBank/DDBJ databases">
        <title>The whole genome sequencing and assembly of Halobacillus mangrovi strain.</title>
        <authorList>
            <person name="Lee S.-J."/>
            <person name="Park M.-K."/>
            <person name="Kim J.-Y."/>
            <person name="Lee Y.-J."/>
            <person name="Yi H."/>
            <person name="Bahn Y.-S."/>
            <person name="Kim J.F."/>
            <person name="Lee D.-W."/>
        </authorList>
    </citation>
    <scope>NUCLEOTIDE SEQUENCE [LARGE SCALE GENOMIC DNA]</scope>
    <source>
        <strain evidence="5 6">KTB 131</strain>
    </source>
</reference>
<dbReference type="PANTHER" id="PTHR43046:SF14">
    <property type="entry name" value="MUTT_NUDIX FAMILY PROTEIN"/>
    <property type="match status" value="1"/>
</dbReference>
<dbReference type="InterPro" id="IPR000086">
    <property type="entry name" value="NUDIX_hydrolase_dom"/>
</dbReference>